<dbReference type="GO" id="GO:0016787">
    <property type="term" value="F:hydrolase activity"/>
    <property type="evidence" value="ECO:0007669"/>
    <property type="project" value="UniProtKB-KW"/>
</dbReference>
<accession>A0A0M2V9U0</accession>
<dbReference type="PATRIC" id="fig|336831.14.peg.2344"/>
<evidence type="ECO:0000313" key="3">
    <source>
        <dbReference type="Proteomes" id="UP000034228"/>
    </source>
</evidence>
<name>A0A0M2V9U0_9GAMM</name>
<feature type="transmembrane region" description="Helical" evidence="1">
    <location>
        <begin position="62"/>
        <end position="78"/>
    </location>
</feature>
<reference evidence="2 3" key="1">
    <citation type="submission" date="2015-03" db="EMBL/GenBank/DDBJ databases">
        <title>Draft genome sequences of two protease-producing strains of Arsukibacterium isolated from two cold and alkaline environments.</title>
        <authorList>
            <person name="Lylloff J.E."/>
            <person name="Skov L.B."/>
            <person name="Jepsen M."/>
            <person name="Hallin P.F."/>
            <person name="Sorensen S.J."/>
            <person name="Stougaard P."/>
            <person name="Glaring M.A."/>
        </authorList>
    </citation>
    <scope>NUCLEOTIDE SEQUENCE [LARGE SCALE GENOMIC DNA]</scope>
    <source>
        <strain evidence="2 3">GCM72</strain>
    </source>
</reference>
<dbReference type="PANTHER" id="PTHR40031">
    <property type="entry name" value="HYPOTHETICAL MEMBRANE SPANNING PROTEIN"/>
    <property type="match status" value="1"/>
</dbReference>
<dbReference type="AlphaFoldDB" id="A0A0M2V9U0"/>
<proteinExistence type="predicted"/>
<organism evidence="2 3">
    <name type="scientific">Arsukibacterium ikkense</name>
    <dbReference type="NCBI Taxonomy" id="336831"/>
    <lineage>
        <taxon>Bacteria</taxon>
        <taxon>Pseudomonadati</taxon>
        <taxon>Pseudomonadota</taxon>
        <taxon>Gammaproteobacteria</taxon>
        <taxon>Chromatiales</taxon>
        <taxon>Chromatiaceae</taxon>
        <taxon>Arsukibacterium</taxon>
    </lineage>
</organism>
<dbReference type="RefSeq" id="WP_046555728.1">
    <property type="nucleotide sequence ID" value="NZ_LAHO01000001.1"/>
</dbReference>
<dbReference type="Proteomes" id="UP000034228">
    <property type="component" value="Unassembled WGS sequence"/>
</dbReference>
<keyword evidence="3" id="KW-1185">Reference proteome</keyword>
<dbReference type="PANTHER" id="PTHR40031:SF1">
    <property type="entry name" value="MEMBRANE-BOUND METAL-DEPENDENT HYDROLASE"/>
    <property type="match status" value="1"/>
</dbReference>
<evidence type="ECO:0000256" key="1">
    <source>
        <dbReference type="SAM" id="Phobius"/>
    </source>
</evidence>
<dbReference type="InterPro" id="IPR053170">
    <property type="entry name" value="Transcription_regulator"/>
</dbReference>
<dbReference type="InterPro" id="IPR007404">
    <property type="entry name" value="YdjM-like"/>
</dbReference>
<dbReference type="OrthoDB" id="9781927at2"/>
<comment type="caution">
    <text evidence="2">The sequence shown here is derived from an EMBL/GenBank/DDBJ whole genome shotgun (WGS) entry which is preliminary data.</text>
</comment>
<dbReference type="Pfam" id="PF04307">
    <property type="entry name" value="YdjM"/>
    <property type="match status" value="1"/>
</dbReference>
<feature type="transmembrane region" description="Helical" evidence="1">
    <location>
        <begin position="123"/>
        <end position="147"/>
    </location>
</feature>
<keyword evidence="2" id="KW-0378">Hydrolase</keyword>
<dbReference type="EMBL" id="LAHO01000001">
    <property type="protein sequence ID" value="KKO47199.1"/>
    <property type="molecule type" value="Genomic_DNA"/>
</dbReference>
<keyword evidence="1" id="KW-0812">Transmembrane</keyword>
<feature type="transmembrane region" description="Helical" evidence="1">
    <location>
        <begin position="90"/>
        <end position="111"/>
    </location>
</feature>
<gene>
    <name evidence="2" type="ORF">WG68_00675</name>
</gene>
<keyword evidence="1" id="KW-1133">Transmembrane helix</keyword>
<evidence type="ECO:0000313" key="2">
    <source>
        <dbReference type="EMBL" id="KKO47199.1"/>
    </source>
</evidence>
<keyword evidence="1" id="KW-0472">Membrane</keyword>
<protein>
    <submittedName>
        <fullName evidence="2">Hydrolase</fullName>
    </submittedName>
</protein>
<sequence length="322" mass="35874">MDSLSQICLGAGVAVLVMGRRVPVKQTLLWGAVAGTLPDLDVLFDAGDAIANMVSHRAHTHAPFYLALFSPLLAWFISAVHKQPALFKRWWLAISLVLITHPLLDVMTVYGTRLGLPFTDTPFGVGSIFIIDPLYTLPLLCGLIVAWRRPQWCSKAAAAGLGLSTLYLGWSFAAQQWAVQRAQAALPVPVVQHILVTPTPFNTVLWRILIMTEQGYYEGFYSLLNRSAPLAYQFYPQDKTLRQRYATHPDVARIAAFSHGFYSLRQQGEQLILTDLRMGLLENYAFTFALTPDASVPAEPLPRAYDMANTVRWMQQQLVAAE</sequence>